<dbReference type="AlphaFoldDB" id="A0A8X6G516"/>
<evidence type="ECO:0000256" key="1">
    <source>
        <dbReference type="SAM" id="MobiDB-lite"/>
    </source>
</evidence>
<proteinExistence type="predicted"/>
<gene>
    <name evidence="2" type="ORF">TNCT_256151</name>
</gene>
<protein>
    <submittedName>
        <fullName evidence="2">Uncharacterized protein</fullName>
    </submittedName>
</protein>
<dbReference type="EMBL" id="BMAO01014686">
    <property type="protein sequence ID" value="GFQ96457.1"/>
    <property type="molecule type" value="Genomic_DNA"/>
</dbReference>
<organism evidence="2 3">
    <name type="scientific">Trichonephila clavata</name>
    <name type="common">Joro spider</name>
    <name type="synonym">Nephila clavata</name>
    <dbReference type="NCBI Taxonomy" id="2740835"/>
    <lineage>
        <taxon>Eukaryota</taxon>
        <taxon>Metazoa</taxon>
        <taxon>Ecdysozoa</taxon>
        <taxon>Arthropoda</taxon>
        <taxon>Chelicerata</taxon>
        <taxon>Arachnida</taxon>
        <taxon>Araneae</taxon>
        <taxon>Araneomorphae</taxon>
        <taxon>Entelegynae</taxon>
        <taxon>Araneoidea</taxon>
        <taxon>Nephilidae</taxon>
        <taxon>Trichonephila</taxon>
    </lineage>
</organism>
<name>A0A8X6G516_TRICU</name>
<accession>A0A8X6G516</accession>
<evidence type="ECO:0000313" key="2">
    <source>
        <dbReference type="EMBL" id="GFQ96457.1"/>
    </source>
</evidence>
<evidence type="ECO:0000313" key="3">
    <source>
        <dbReference type="Proteomes" id="UP000887116"/>
    </source>
</evidence>
<keyword evidence="3" id="KW-1185">Reference proteome</keyword>
<feature type="compositionally biased region" description="Polar residues" evidence="1">
    <location>
        <begin position="90"/>
        <end position="104"/>
    </location>
</feature>
<reference evidence="2" key="1">
    <citation type="submission" date="2020-07" db="EMBL/GenBank/DDBJ databases">
        <title>Multicomponent nature underlies the extraordinary mechanical properties of spider dragline silk.</title>
        <authorList>
            <person name="Kono N."/>
            <person name="Nakamura H."/>
            <person name="Mori M."/>
            <person name="Yoshida Y."/>
            <person name="Ohtoshi R."/>
            <person name="Malay A.D."/>
            <person name="Moran D.A.P."/>
            <person name="Tomita M."/>
            <person name="Numata K."/>
            <person name="Arakawa K."/>
        </authorList>
    </citation>
    <scope>NUCLEOTIDE SEQUENCE</scope>
</reference>
<dbReference type="Proteomes" id="UP000887116">
    <property type="component" value="Unassembled WGS sequence"/>
</dbReference>
<feature type="region of interest" description="Disordered" evidence="1">
    <location>
        <begin position="75"/>
        <end position="110"/>
    </location>
</feature>
<comment type="caution">
    <text evidence="2">The sequence shown here is derived from an EMBL/GenBank/DDBJ whole genome shotgun (WGS) entry which is preliminary data.</text>
</comment>
<sequence>MSAFNGTFHLTLLDVVELPVTSDVFDINVTAPTDCVGTTEFSEQGKVGLGCNKTQEVVIGNVPCPHESVLERDGNVDNEHLPLNGGNDVGSETSLTHSTVNGDDSTAEGDGLPNSLLNGVMPFLPCCRVDFAVVDNMWERLIGCPTPTTSLG</sequence>